<dbReference type="Proteomes" id="UP000499080">
    <property type="component" value="Unassembled WGS sequence"/>
</dbReference>
<gene>
    <name evidence="2" type="ORF">AVEN_175036_1</name>
</gene>
<dbReference type="AlphaFoldDB" id="A0A4Y2QLE2"/>
<accession>A0A4Y2QLE2</accession>
<reference evidence="2 3" key="1">
    <citation type="journal article" date="2019" name="Sci. Rep.">
        <title>Orb-weaving spider Araneus ventricosus genome elucidates the spidroin gene catalogue.</title>
        <authorList>
            <person name="Kono N."/>
            <person name="Nakamura H."/>
            <person name="Ohtoshi R."/>
            <person name="Moran D.A.P."/>
            <person name="Shinohara A."/>
            <person name="Yoshida Y."/>
            <person name="Fujiwara M."/>
            <person name="Mori M."/>
            <person name="Tomita M."/>
            <person name="Arakawa K."/>
        </authorList>
    </citation>
    <scope>NUCLEOTIDE SEQUENCE [LARGE SCALE GENOMIC DNA]</scope>
</reference>
<proteinExistence type="predicted"/>
<name>A0A4Y2QLE2_ARAVE</name>
<evidence type="ECO:0000256" key="1">
    <source>
        <dbReference type="SAM" id="MobiDB-lite"/>
    </source>
</evidence>
<evidence type="ECO:0000313" key="2">
    <source>
        <dbReference type="EMBL" id="GBN64154.1"/>
    </source>
</evidence>
<protein>
    <recommendedName>
        <fullName evidence="4">Mos1 transposase HTH domain-containing protein</fullName>
    </recommendedName>
</protein>
<feature type="region of interest" description="Disordered" evidence="1">
    <location>
        <begin position="83"/>
        <end position="107"/>
    </location>
</feature>
<dbReference type="EMBL" id="BGPR01014197">
    <property type="protein sequence ID" value="GBN64154.1"/>
    <property type="molecule type" value="Genomic_DNA"/>
</dbReference>
<sequence>MCEGKVRKWVRDFKAGSDNVHDESRSGRPSVITDDMVASVEAKILENRRFTISTFQTTFLKCQATRKRNDVRGHFCFQISGTTTPGISTLEETTTREQTPTNPYQGL</sequence>
<organism evidence="2 3">
    <name type="scientific">Araneus ventricosus</name>
    <name type="common">Orbweaver spider</name>
    <name type="synonym">Epeira ventricosa</name>
    <dbReference type="NCBI Taxonomy" id="182803"/>
    <lineage>
        <taxon>Eukaryota</taxon>
        <taxon>Metazoa</taxon>
        <taxon>Ecdysozoa</taxon>
        <taxon>Arthropoda</taxon>
        <taxon>Chelicerata</taxon>
        <taxon>Arachnida</taxon>
        <taxon>Araneae</taxon>
        <taxon>Araneomorphae</taxon>
        <taxon>Entelegynae</taxon>
        <taxon>Araneoidea</taxon>
        <taxon>Araneidae</taxon>
        <taxon>Araneus</taxon>
    </lineage>
</organism>
<comment type="caution">
    <text evidence="2">The sequence shown here is derived from an EMBL/GenBank/DDBJ whole genome shotgun (WGS) entry which is preliminary data.</text>
</comment>
<keyword evidence="3" id="KW-1185">Reference proteome</keyword>
<dbReference type="OrthoDB" id="6572822at2759"/>
<evidence type="ECO:0008006" key="4">
    <source>
        <dbReference type="Google" id="ProtNLM"/>
    </source>
</evidence>
<evidence type="ECO:0000313" key="3">
    <source>
        <dbReference type="Proteomes" id="UP000499080"/>
    </source>
</evidence>